<keyword evidence="4" id="KW-1185">Reference proteome</keyword>
<name>A0ABV6Z4V5_UNCC1</name>
<accession>A0ABV6Z4V5</accession>
<organism evidence="3 4">
    <name type="scientific">candidate division CSSED10-310 bacterium</name>
    <dbReference type="NCBI Taxonomy" id="2855610"/>
    <lineage>
        <taxon>Bacteria</taxon>
        <taxon>Bacteria division CSSED10-310</taxon>
    </lineage>
</organism>
<dbReference type="Proteomes" id="UP001594351">
    <property type="component" value="Unassembled WGS sequence"/>
</dbReference>
<comment type="caution">
    <text evidence="3">The sequence shown here is derived from an EMBL/GenBank/DDBJ whole genome shotgun (WGS) entry which is preliminary data.</text>
</comment>
<evidence type="ECO:0000313" key="3">
    <source>
        <dbReference type="EMBL" id="MFC1853475.1"/>
    </source>
</evidence>
<dbReference type="InterPro" id="IPR001452">
    <property type="entry name" value="SH3_domain"/>
</dbReference>
<dbReference type="InterPro" id="IPR014593">
    <property type="entry name" value="UCP034961_SH3_2"/>
</dbReference>
<evidence type="ECO:0000259" key="2">
    <source>
        <dbReference type="PROSITE" id="PS50002"/>
    </source>
</evidence>
<protein>
    <submittedName>
        <fullName evidence="3">SH3 domain-containing protein</fullName>
    </submittedName>
</protein>
<evidence type="ECO:0000313" key="4">
    <source>
        <dbReference type="Proteomes" id="UP001594351"/>
    </source>
</evidence>
<reference evidence="3 4" key="1">
    <citation type="submission" date="2024-09" db="EMBL/GenBank/DDBJ databases">
        <title>Laminarin stimulates single cell rates of sulfate reduction while oxygen inhibits transcriptomic activity in coastal marine sediment.</title>
        <authorList>
            <person name="Lindsay M."/>
            <person name="Orcutt B."/>
            <person name="Emerson D."/>
            <person name="Stepanauskas R."/>
            <person name="D'Angelo T."/>
        </authorList>
    </citation>
    <scope>NUCLEOTIDE SEQUENCE [LARGE SCALE GENOMIC DNA]</scope>
    <source>
        <strain evidence="3">SAG AM-311-K15</strain>
    </source>
</reference>
<gene>
    <name evidence="3" type="ORF">ACFL27_25065</name>
</gene>
<evidence type="ECO:0000256" key="1">
    <source>
        <dbReference type="ARBA" id="ARBA00022443"/>
    </source>
</evidence>
<dbReference type="PIRSF" id="PIRSF034961">
    <property type="entry name" value="UCP034961_SH3_2"/>
    <property type="match status" value="1"/>
</dbReference>
<proteinExistence type="predicted"/>
<dbReference type="Gene3D" id="2.30.30.40">
    <property type="entry name" value="SH3 Domains"/>
    <property type="match status" value="1"/>
</dbReference>
<dbReference type="InterPro" id="IPR036028">
    <property type="entry name" value="SH3-like_dom_sf"/>
</dbReference>
<dbReference type="EMBL" id="JBHPBY010000510">
    <property type="protein sequence ID" value="MFC1853475.1"/>
    <property type="molecule type" value="Genomic_DNA"/>
</dbReference>
<sequence length="119" mass="13896">MEPTKYKVINDYESPYPESITFQTGERVKVGQEFTADPDWQDWVWCIGQHNNEAWVPKQYLMIQGQTGIFLRDYDARELSARVGEVLVVFEIVNAFALVENQHGENGWVPLRNMELMNK</sequence>
<dbReference type="Pfam" id="PF07653">
    <property type="entry name" value="SH3_2"/>
    <property type="match status" value="1"/>
</dbReference>
<dbReference type="PROSITE" id="PS50002">
    <property type="entry name" value="SH3"/>
    <property type="match status" value="1"/>
</dbReference>
<keyword evidence="1" id="KW-0728">SH3 domain</keyword>
<dbReference type="SUPFAM" id="SSF50044">
    <property type="entry name" value="SH3-domain"/>
    <property type="match status" value="2"/>
</dbReference>
<feature type="domain" description="SH3" evidence="2">
    <location>
        <begin position="1"/>
        <end position="66"/>
    </location>
</feature>